<proteinExistence type="predicted"/>
<protein>
    <submittedName>
        <fullName evidence="1">Methionine synthase</fullName>
    </submittedName>
</protein>
<accession>A0AAW5HX29</accession>
<dbReference type="Gene3D" id="3.20.20.210">
    <property type="match status" value="1"/>
</dbReference>
<dbReference type="SUPFAM" id="SSF51726">
    <property type="entry name" value="UROD/MetE-like"/>
    <property type="match status" value="1"/>
</dbReference>
<evidence type="ECO:0000313" key="2">
    <source>
        <dbReference type="Proteomes" id="UP001205920"/>
    </source>
</evidence>
<keyword evidence="2" id="KW-1185">Reference proteome</keyword>
<dbReference type="InterPro" id="IPR038071">
    <property type="entry name" value="UROD/MetE-like_sf"/>
</dbReference>
<comment type="caution">
    <text evidence="1">The sequence shown here is derived from an EMBL/GenBank/DDBJ whole genome shotgun (WGS) entry which is preliminary data.</text>
</comment>
<sequence>MTAFGLGELPGTDLVTAADVVLSESPLPHIPQLPERGIGSDLIGRTAALLDIPIDRGPRGWRVGTQHRAVRDQMDRDLDVLESLWAGKLDAIKVQVVGPWTLAAEIEMRNGHRMITDTGALRDVTEALAQAIDDHREDVGRRLAPTVLQIDEPSLDAVMRGSLRGATDAERIPAYPEPEERLAGFGKYLLHAPVMINVPWQTVDLADLQSTAEKDRFAQLLDRGSRFSLAPMRPRDVWNVLDELQTAPEACSFDVWARPADTLKQAAANYREAAEMAEGLR</sequence>
<name>A0AAW5HX29_9CORY</name>
<dbReference type="Proteomes" id="UP001205920">
    <property type="component" value="Unassembled WGS sequence"/>
</dbReference>
<dbReference type="AlphaFoldDB" id="A0AAW5HX29"/>
<gene>
    <name evidence="1" type="ORF">JMN37_07365</name>
</gene>
<evidence type="ECO:0000313" key="1">
    <source>
        <dbReference type="EMBL" id="MCO6394793.1"/>
    </source>
</evidence>
<reference evidence="1 2" key="1">
    <citation type="submission" date="2021-01" db="EMBL/GenBank/DDBJ databases">
        <title>Identification and Characterization of Corynebacterium sp.</title>
        <authorList>
            <person name="Luo Q."/>
            <person name="Qu P."/>
            <person name="Chen Q."/>
        </authorList>
    </citation>
    <scope>NUCLEOTIDE SEQUENCE [LARGE SCALE GENOMIC DNA]</scope>
    <source>
        <strain evidence="1 2">MC-18</strain>
    </source>
</reference>
<organism evidence="1 2">
    <name type="scientific">Corynebacterium lipophilum</name>
    <dbReference type="NCBI Taxonomy" id="2804918"/>
    <lineage>
        <taxon>Bacteria</taxon>
        <taxon>Bacillati</taxon>
        <taxon>Actinomycetota</taxon>
        <taxon>Actinomycetes</taxon>
        <taxon>Mycobacteriales</taxon>
        <taxon>Corynebacteriaceae</taxon>
        <taxon>Corynebacterium</taxon>
    </lineage>
</organism>
<dbReference type="EMBL" id="JAEUWV010000010">
    <property type="protein sequence ID" value="MCO6394793.1"/>
    <property type="molecule type" value="Genomic_DNA"/>
</dbReference>
<dbReference type="RefSeq" id="WP_252931499.1">
    <property type="nucleotide sequence ID" value="NZ_JAEUWV010000010.1"/>
</dbReference>